<evidence type="ECO:0000313" key="3">
    <source>
        <dbReference type="EMBL" id="SPT20463.1"/>
    </source>
</evidence>
<dbReference type="EMBL" id="LS480641">
    <property type="protein sequence ID" value="SPT20463.1"/>
    <property type="molecule type" value="Genomic_DNA"/>
</dbReference>
<organism evidence="3 4">
    <name type="scientific">Triticum aestivum</name>
    <name type="common">Wheat</name>
    <dbReference type="NCBI Taxonomy" id="4565"/>
    <lineage>
        <taxon>Eukaryota</taxon>
        <taxon>Viridiplantae</taxon>
        <taxon>Streptophyta</taxon>
        <taxon>Embryophyta</taxon>
        <taxon>Tracheophyta</taxon>
        <taxon>Spermatophyta</taxon>
        <taxon>Magnoliopsida</taxon>
        <taxon>Liliopsida</taxon>
        <taxon>Poales</taxon>
        <taxon>Poaceae</taxon>
        <taxon>BOP clade</taxon>
        <taxon>Pooideae</taxon>
        <taxon>Triticodae</taxon>
        <taxon>Triticeae</taxon>
        <taxon>Triticinae</taxon>
        <taxon>Triticum</taxon>
    </lineage>
</organism>
<feature type="compositionally biased region" description="Low complexity" evidence="2">
    <location>
        <begin position="258"/>
        <end position="269"/>
    </location>
</feature>
<protein>
    <submittedName>
        <fullName evidence="3">Uncharacterized protein</fullName>
    </submittedName>
</protein>
<feature type="compositionally biased region" description="Basic and acidic residues" evidence="2">
    <location>
        <begin position="228"/>
        <end position="237"/>
    </location>
</feature>
<proteinExistence type="predicted"/>
<reference evidence="3 4" key="1">
    <citation type="submission" date="2018-05" db="EMBL/GenBank/DDBJ databases">
        <authorList>
            <person name="Thind KAUR A."/>
        </authorList>
    </citation>
    <scope>NUCLEOTIDE SEQUENCE [LARGE SCALE GENOMIC DNA]</scope>
</reference>
<feature type="compositionally biased region" description="Polar residues" evidence="2">
    <location>
        <begin position="205"/>
        <end position="226"/>
    </location>
</feature>
<sequence>MSWVSQGLNWGPSRDVPLLQGRIRDLQEREINLGVVMQVMLIRRLLPCKRGPLRMWEFNPEGPRALQHFMGTTPVEMYKLFFGSQEMCPKLTEDSGLSCNRPDTQEWIAQAKLIRCSAPLPETVPDPMLVRMPKVVPSEEGKGANRDTTASTKEALEEGGIENPSFQGEKRTAFENPEAKASKRGKRSSPEGPAFGEAPGALSPLRNQPSSEPSDLRPSQMSSSSGDLRPEMVESERPPSAAPSGGADEAEVSSWRVSPSPAGPKSSAPDGVRLGELKDLLERASISEDHRTLMSMVIGRISSAEGGLHDAVRSLLAGFEVADSPVASRTDGVAELKRQLDVADADIALVNKRLDESQDGAAAVESLRAELARTKEQARRSDAAASRAAEELKAEKAAHCQSREEMTEMAVKLKDITDRYEVLEKERRVEQEGLKKATAEAKDARSAMRAIKEELRQAGDIVAGKPFLLRRRFTDPKYAQLGQLWGPEDSYIDLAASAADAVCTSKVKRITRQKSFFCLNSIVRIVHFR</sequence>
<dbReference type="AlphaFoldDB" id="A0A7H4LPC4"/>
<gene>
    <name evidence="3" type="ORF">CAMPLR22A2D_LOCUS5095</name>
</gene>
<name>A0A7H4LPC4_WHEAT</name>
<keyword evidence="1" id="KW-0175">Coiled coil</keyword>
<feature type="compositionally biased region" description="Basic and acidic residues" evidence="2">
    <location>
        <begin position="168"/>
        <end position="181"/>
    </location>
</feature>
<feature type="region of interest" description="Disordered" evidence="2">
    <location>
        <begin position="135"/>
        <end position="272"/>
    </location>
</feature>
<dbReference type="Proteomes" id="UP000280104">
    <property type="component" value="Chromosome II"/>
</dbReference>
<feature type="coiled-coil region" evidence="1">
    <location>
        <begin position="333"/>
        <end position="454"/>
    </location>
</feature>
<evidence type="ECO:0000313" key="4">
    <source>
        <dbReference type="Proteomes" id="UP000280104"/>
    </source>
</evidence>
<evidence type="ECO:0000256" key="1">
    <source>
        <dbReference type="SAM" id="Coils"/>
    </source>
</evidence>
<accession>A0A7H4LPC4</accession>
<evidence type="ECO:0000256" key="2">
    <source>
        <dbReference type="SAM" id="MobiDB-lite"/>
    </source>
</evidence>